<dbReference type="InterPro" id="IPR001957">
    <property type="entry name" value="Chromosome_initiator_DnaA"/>
</dbReference>
<name>A0A1G1Y0Y5_9BACT</name>
<gene>
    <name evidence="8" type="primary">dnaA</name>
    <name evidence="14" type="ORF">A2744_00840</name>
</gene>
<evidence type="ECO:0000259" key="13">
    <source>
        <dbReference type="SMART" id="SM00760"/>
    </source>
</evidence>
<dbReference type="Pfam" id="PF11638">
    <property type="entry name" value="DnaA_N"/>
    <property type="match status" value="1"/>
</dbReference>
<dbReference type="Proteomes" id="UP000178240">
    <property type="component" value="Unassembled WGS sequence"/>
</dbReference>
<dbReference type="Pfam" id="PF00308">
    <property type="entry name" value="Bac_DnaA"/>
    <property type="match status" value="1"/>
</dbReference>
<evidence type="ECO:0000256" key="6">
    <source>
        <dbReference type="ARBA" id="ARBA00023121"/>
    </source>
</evidence>
<dbReference type="GO" id="GO:0006270">
    <property type="term" value="P:DNA replication initiation"/>
    <property type="evidence" value="ECO:0007669"/>
    <property type="project" value="UniProtKB-UniRule"/>
</dbReference>
<evidence type="ECO:0000256" key="1">
    <source>
        <dbReference type="ARBA" id="ARBA00006583"/>
    </source>
</evidence>
<feature type="domain" description="Chromosomal replication initiator DnaA C-terminal" evidence="13">
    <location>
        <begin position="367"/>
        <end position="436"/>
    </location>
</feature>
<keyword evidence="4 8" id="KW-0547">Nucleotide-binding</keyword>
<comment type="caution">
    <text evidence="8">Lacks conserved residue(s) required for the propagation of feature annotation.</text>
</comment>
<feature type="binding site" evidence="8">
    <location>
        <position position="170"/>
    </location>
    <ligand>
        <name>ATP</name>
        <dbReference type="ChEBI" id="CHEBI:30616"/>
    </ligand>
</feature>
<dbReference type="InterPro" id="IPR013317">
    <property type="entry name" value="DnaA_dom"/>
</dbReference>
<dbReference type="NCBIfam" id="TIGR00362">
    <property type="entry name" value="DnaA"/>
    <property type="match status" value="1"/>
</dbReference>
<dbReference type="CDD" id="cd06571">
    <property type="entry name" value="Bac_DnaA_C"/>
    <property type="match status" value="1"/>
</dbReference>
<keyword evidence="5 8" id="KW-0067">ATP-binding</keyword>
<dbReference type="PRINTS" id="PR00051">
    <property type="entry name" value="DNAA"/>
</dbReference>
<dbReference type="HAMAP" id="MF_00377">
    <property type="entry name" value="DnaA_bact"/>
    <property type="match status" value="1"/>
</dbReference>
<dbReference type="STRING" id="1797535.A2744_00840"/>
<comment type="similarity">
    <text evidence="1 8 11">Belongs to the DnaA family.</text>
</comment>
<evidence type="ECO:0000256" key="9">
    <source>
        <dbReference type="NCBIfam" id="TIGR00362"/>
    </source>
</evidence>
<evidence type="ECO:0000256" key="8">
    <source>
        <dbReference type="HAMAP-Rule" id="MF_00377"/>
    </source>
</evidence>
<dbReference type="Pfam" id="PF08299">
    <property type="entry name" value="Bac_DnaA_C"/>
    <property type="match status" value="1"/>
</dbReference>
<comment type="function">
    <text evidence="8 10">Plays an essential role in the initiation and regulation of chromosomal replication. ATP-DnaA binds to the origin of replication (oriC) to initiate formation of the DNA replication initiation complex once per cell cycle. Binds the DnaA box (a 9 base pair repeat at the origin) and separates the double-stranded (ds)DNA. Forms a right-handed helical filament on oriC DNA; dsDNA binds to the exterior of the filament while single-stranded (ss)DNA is stabiized in the filament's interior. The ATP-DnaA-oriC complex binds and stabilizes one strand of the AT-rich DNA unwinding element (DUE), permitting loading of DNA polymerase. After initiation quickly degrades to an ADP-DnaA complex that is not apt for DNA replication. Binds acidic phospholipids.</text>
</comment>
<evidence type="ECO:0000256" key="5">
    <source>
        <dbReference type="ARBA" id="ARBA00022840"/>
    </source>
</evidence>
<dbReference type="InterPro" id="IPR010921">
    <property type="entry name" value="Trp_repressor/repl_initiator"/>
</dbReference>
<dbReference type="EMBL" id="MHIE01000010">
    <property type="protein sequence ID" value="OGY45881.1"/>
    <property type="molecule type" value="Genomic_DNA"/>
</dbReference>
<keyword evidence="2 8" id="KW-0963">Cytoplasm</keyword>
<dbReference type="SUPFAM" id="SSF52540">
    <property type="entry name" value="P-loop containing nucleoside triphosphate hydrolases"/>
    <property type="match status" value="1"/>
</dbReference>
<feature type="binding site" evidence="8">
    <location>
        <position position="168"/>
    </location>
    <ligand>
        <name>ATP</name>
        <dbReference type="ChEBI" id="CHEBI:30616"/>
    </ligand>
</feature>
<organism evidence="14 15">
    <name type="scientific">Candidatus Buchananbacteria bacterium RIFCSPHIGHO2_01_FULL_44_11</name>
    <dbReference type="NCBI Taxonomy" id="1797535"/>
    <lineage>
        <taxon>Bacteria</taxon>
        <taxon>Candidatus Buchananiibacteriota</taxon>
    </lineage>
</organism>
<comment type="caution">
    <text evidence="14">The sequence shown here is derived from an EMBL/GenBank/DDBJ whole genome shotgun (WGS) entry which is preliminary data.</text>
</comment>
<dbReference type="PANTHER" id="PTHR30050">
    <property type="entry name" value="CHROMOSOMAL REPLICATION INITIATOR PROTEIN DNAA"/>
    <property type="match status" value="1"/>
</dbReference>
<dbReference type="FunFam" id="3.40.50.300:FF:000668">
    <property type="entry name" value="Chromosomal replication initiator protein DnaA"/>
    <property type="match status" value="1"/>
</dbReference>
<evidence type="ECO:0000313" key="15">
    <source>
        <dbReference type="Proteomes" id="UP000178240"/>
    </source>
</evidence>
<evidence type="ECO:0000256" key="7">
    <source>
        <dbReference type="ARBA" id="ARBA00023125"/>
    </source>
</evidence>
<proteinExistence type="inferred from homology"/>
<dbReference type="GO" id="GO:0005737">
    <property type="term" value="C:cytoplasm"/>
    <property type="evidence" value="ECO:0007669"/>
    <property type="project" value="UniProtKB-SubCell"/>
</dbReference>
<dbReference type="SMART" id="SM00760">
    <property type="entry name" value="Bac_DnaA_C"/>
    <property type="match status" value="1"/>
</dbReference>
<evidence type="ECO:0000259" key="12">
    <source>
        <dbReference type="SMART" id="SM00382"/>
    </source>
</evidence>
<dbReference type="Gene3D" id="1.10.1750.10">
    <property type="match status" value="1"/>
</dbReference>
<comment type="domain">
    <text evidence="8">Domain I is involved in oligomerization and binding regulators, domain II is flexibile and of varying length in different bacteria, domain III forms the AAA+ region, while domain IV binds dsDNA.</text>
</comment>
<dbReference type="CDD" id="cd00009">
    <property type="entry name" value="AAA"/>
    <property type="match status" value="1"/>
</dbReference>
<feature type="region of interest" description="Domain III, AAA+ region" evidence="8">
    <location>
        <begin position="122"/>
        <end position="338"/>
    </location>
</feature>
<evidence type="ECO:0000256" key="3">
    <source>
        <dbReference type="ARBA" id="ARBA00022705"/>
    </source>
</evidence>
<keyword evidence="7 8" id="KW-0238">DNA-binding</keyword>
<evidence type="ECO:0000256" key="4">
    <source>
        <dbReference type="ARBA" id="ARBA00022741"/>
    </source>
</evidence>
<protein>
    <recommendedName>
        <fullName evidence="8 9">Chromosomal replication initiator protein DnaA</fullName>
    </recommendedName>
</protein>
<evidence type="ECO:0000256" key="2">
    <source>
        <dbReference type="ARBA" id="ARBA00022490"/>
    </source>
</evidence>
<dbReference type="Gene3D" id="1.10.8.60">
    <property type="match status" value="1"/>
</dbReference>
<reference evidence="14 15" key="1">
    <citation type="journal article" date="2016" name="Nat. Commun.">
        <title>Thousands of microbial genomes shed light on interconnected biogeochemical processes in an aquifer system.</title>
        <authorList>
            <person name="Anantharaman K."/>
            <person name="Brown C.T."/>
            <person name="Hug L.A."/>
            <person name="Sharon I."/>
            <person name="Castelle C.J."/>
            <person name="Probst A.J."/>
            <person name="Thomas B.C."/>
            <person name="Singh A."/>
            <person name="Wilkins M.J."/>
            <person name="Karaoz U."/>
            <person name="Brodie E.L."/>
            <person name="Williams K.H."/>
            <person name="Hubbard S.S."/>
            <person name="Banfield J.F."/>
        </authorList>
    </citation>
    <scope>NUCLEOTIDE SEQUENCE [LARGE SCALE GENOMIC DNA]</scope>
</reference>
<accession>A0A1G1Y0Y5</accession>
<dbReference type="InterPro" id="IPR003593">
    <property type="entry name" value="AAA+_ATPase"/>
</dbReference>
<dbReference type="GO" id="GO:0008289">
    <property type="term" value="F:lipid binding"/>
    <property type="evidence" value="ECO:0007669"/>
    <property type="project" value="UniProtKB-KW"/>
</dbReference>
<keyword evidence="3 8" id="KW-0235">DNA replication</keyword>
<dbReference type="SMART" id="SM00382">
    <property type="entry name" value="AAA"/>
    <property type="match status" value="1"/>
</dbReference>
<comment type="subcellular location">
    <subcellularLocation>
        <location evidence="8">Cytoplasm</location>
    </subcellularLocation>
</comment>
<dbReference type="Gene3D" id="3.30.300.180">
    <property type="match status" value="1"/>
</dbReference>
<feature type="binding site" evidence="8">
    <location>
        <position position="169"/>
    </location>
    <ligand>
        <name>ATP</name>
        <dbReference type="ChEBI" id="CHEBI:30616"/>
    </ligand>
</feature>
<comment type="subunit">
    <text evidence="8">Oligomerizes as a right-handed, spiral filament on DNA at oriC.</text>
</comment>
<dbReference type="GO" id="GO:0006275">
    <property type="term" value="P:regulation of DNA replication"/>
    <property type="evidence" value="ECO:0007669"/>
    <property type="project" value="UniProtKB-UniRule"/>
</dbReference>
<evidence type="ECO:0000256" key="11">
    <source>
        <dbReference type="RuleBase" id="RU004227"/>
    </source>
</evidence>
<feature type="binding site" evidence="8">
    <location>
        <position position="166"/>
    </location>
    <ligand>
        <name>ATP</name>
        <dbReference type="ChEBI" id="CHEBI:30616"/>
    </ligand>
</feature>
<dbReference type="InterPro" id="IPR027417">
    <property type="entry name" value="P-loop_NTPase"/>
</dbReference>
<evidence type="ECO:0000256" key="10">
    <source>
        <dbReference type="RuleBase" id="RU000577"/>
    </source>
</evidence>
<dbReference type="AlphaFoldDB" id="A0A1G1Y0Y5"/>
<dbReference type="SUPFAM" id="SSF48295">
    <property type="entry name" value="TrpR-like"/>
    <property type="match status" value="1"/>
</dbReference>
<feature type="domain" description="AAA+ ATPase" evidence="12">
    <location>
        <begin position="155"/>
        <end position="286"/>
    </location>
</feature>
<dbReference type="InterPro" id="IPR024633">
    <property type="entry name" value="DnaA_N_dom"/>
</dbReference>
<evidence type="ECO:0000313" key="14">
    <source>
        <dbReference type="EMBL" id="OGY45881.1"/>
    </source>
</evidence>
<sequence length="460" mass="52215">MEAQLEAQKIWQAALGELELSLSKANFTTWFKNTFISSCQDQTIIIGVPNTFTKAWLEKKYHSKILKALQKITENKIRNITYQVELKSKNTADQIKEVITTQVETTSVPAPEPEVMMMNEFGINPRYNFTSFVIGKGNELAQAASMAVSNNPGKVYNPLFIYGGVGLGKTHLMQAIGNNVLKTLPNKKVLYVSCEKFTNDFIRSISTNQSQKFKNIYRSVDVLLVDDIQFLAGKEGTQEAFFHTFNDLHQANRQIVITSDRPPKAIPALENRLVSRFEWGMIADISIPDLETRLAILKTKLAEKNYQLANDVTNYVAASIQNNIRELEGALNKIMAYHQLNGDQPTLDSVKKILSSLSTIQRKKSTTPKQIINLVAEFYDLRLEDLLGSSRKQNLALPRQIVMYLLREELKNSYPAIGLEIGNRDHTTAMHAYLKISHAIEENEKINQDVRLLREKLYNQ</sequence>
<dbReference type="InterPro" id="IPR013159">
    <property type="entry name" value="DnaA_C"/>
</dbReference>
<feature type="region of interest" description="Domain I, interacts with DnaA modulators" evidence="8">
    <location>
        <begin position="1"/>
        <end position="106"/>
    </location>
</feature>
<dbReference type="GO" id="GO:0003688">
    <property type="term" value="F:DNA replication origin binding"/>
    <property type="evidence" value="ECO:0007669"/>
    <property type="project" value="UniProtKB-UniRule"/>
</dbReference>
<dbReference type="InterPro" id="IPR038454">
    <property type="entry name" value="DnaA_N_sf"/>
</dbReference>
<dbReference type="GO" id="GO:0005886">
    <property type="term" value="C:plasma membrane"/>
    <property type="evidence" value="ECO:0007669"/>
    <property type="project" value="TreeGrafter"/>
</dbReference>
<dbReference type="InterPro" id="IPR020591">
    <property type="entry name" value="Chromosome_initiator_DnaA-like"/>
</dbReference>
<dbReference type="Gene3D" id="3.40.50.300">
    <property type="entry name" value="P-loop containing nucleotide triphosphate hydrolases"/>
    <property type="match status" value="1"/>
</dbReference>
<keyword evidence="6 8" id="KW-0446">Lipid-binding</keyword>
<feature type="region of interest" description="Domain IV, binds dsDNA" evidence="8">
    <location>
        <begin position="339"/>
        <end position="460"/>
    </location>
</feature>
<dbReference type="GO" id="GO:0005524">
    <property type="term" value="F:ATP binding"/>
    <property type="evidence" value="ECO:0007669"/>
    <property type="project" value="UniProtKB-UniRule"/>
</dbReference>
<dbReference type="PANTHER" id="PTHR30050:SF2">
    <property type="entry name" value="CHROMOSOMAL REPLICATION INITIATOR PROTEIN DNAA"/>
    <property type="match status" value="1"/>
</dbReference>